<gene>
    <name evidence="1" type="ORF">METZ01_LOCUS505827</name>
</gene>
<dbReference type="EMBL" id="UINC01223679">
    <property type="protein sequence ID" value="SVE52973.1"/>
    <property type="molecule type" value="Genomic_DNA"/>
</dbReference>
<evidence type="ECO:0000313" key="1">
    <source>
        <dbReference type="EMBL" id="SVE52973.1"/>
    </source>
</evidence>
<dbReference type="AlphaFoldDB" id="A0A383E997"/>
<reference evidence="1" key="1">
    <citation type="submission" date="2018-05" db="EMBL/GenBank/DDBJ databases">
        <authorList>
            <person name="Lanie J.A."/>
            <person name="Ng W.-L."/>
            <person name="Kazmierczak K.M."/>
            <person name="Andrzejewski T.M."/>
            <person name="Davidsen T.M."/>
            <person name="Wayne K.J."/>
            <person name="Tettelin H."/>
            <person name="Glass J.I."/>
            <person name="Rusch D."/>
            <person name="Podicherti R."/>
            <person name="Tsui H.-C.T."/>
            <person name="Winkler M.E."/>
        </authorList>
    </citation>
    <scope>NUCLEOTIDE SEQUENCE</scope>
</reference>
<name>A0A383E997_9ZZZZ</name>
<organism evidence="1">
    <name type="scientific">marine metagenome</name>
    <dbReference type="NCBI Taxonomy" id="408172"/>
    <lineage>
        <taxon>unclassified sequences</taxon>
        <taxon>metagenomes</taxon>
        <taxon>ecological metagenomes</taxon>
    </lineage>
</organism>
<proteinExistence type="predicted"/>
<accession>A0A383E997</accession>
<sequence>MKEKANLSVADVLKVGLERCEPVVGEAFHNGFMSALAEAYQTVCDDCEEEITLLAS</sequence>
<protein>
    <submittedName>
        <fullName evidence="1">Uncharacterized protein</fullName>
    </submittedName>
</protein>